<dbReference type="AlphaFoldDB" id="A0A821SPH1"/>
<evidence type="ECO:0000313" key="1">
    <source>
        <dbReference type="EMBL" id="CAF4862199.1"/>
    </source>
</evidence>
<keyword evidence="2" id="KW-1185">Reference proteome</keyword>
<proteinExistence type="predicted"/>
<sequence length="109" mass="12141">MHGCNSKYNSGRRVYNWMEFGGGSSFKSAPVRCYKCLELGHTQASCSSTVDRGNVCYRDTNLSDVTKHHIALYKPPILPLHKAPGAETRKDRPSIAYEIVLSAVCRFTS</sequence>
<accession>A0A821SPH1</accession>
<dbReference type="InterPro" id="IPR036875">
    <property type="entry name" value="Znf_CCHC_sf"/>
</dbReference>
<dbReference type="EMBL" id="CAJOBZ010000020">
    <property type="protein sequence ID" value="CAF4862199.1"/>
    <property type="molecule type" value="Genomic_DNA"/>
</dbReference>
<dbReference type="OrthoDB" id="427960at2759"/>
<dbReference type="Proteomes" id="UP000663880">
    <property type="component" value="Unassembled WGS sequence"/>
</dbReference>
<name>A0A821SPH1_9NEOP</name>
<evidence type="ECO:0008006" key="3">
    <source>
        <dbReference type="Google" id="ProtNLM"/>
    </source>
</evidence>
<evidence type="ECO:0000313" key="2">
    <source>
        <dbReference type="Proteomes" id="UP000663880"/>
    </source>
</evidence>
<gene>
    <name evidence="1" type="ORF">PMACD_LOCUS8010</name>
</gene>
<reference evidence="1" key="1">
    <citation type="submission" date="2021-02" db="EMBL/GenBank/DDBJ databases">
        <authorList>
            <person name="Steward A R."/>
        </authorList>
    </citation>
    <scope>NUCLEOTIDE SEQUENCE</scope>
</reference>
<dbReference type="SUPFAM" id="SSF57756">
    <property type="entry name" value="Retrovirus zinc finger-like domains"/>
    <property type="match status" value="1"/>
</dbReference>
<protein>
    <recommendedName>
        <fullName evidence="3">CCHC-type domain-containing protein</fullName>
    </recommendedName>
</protein>
<dbReference type="GO" id="GO:0008270">
    <property type="term" value="F:zinc ion binding"/>
    <property type="evidence" value="ECO:0007669"/>
    <property type="project" value="InterPro"/>
</dbReference>
<dbReference type="GO" id="GO:0003676">
    <property type="term" value="F:nucleic acid binding"/>
    <property type="evidence" value="ECO:0007669"/>
    <property type="project" value="InterPro"/>
</dbReference>
<organism evidence="1 2">
    <name type="scientific">Pieris macdunnoughi</name>
    <dbReference type="NCBI Taxonomy" id="345717"/>
    <lineage>
        <taxon>Eukaryota</taxon>
        <taxon>Metazoa</taxon>
        <taxon>Ecdysozoa</taxon>
        <taxon>Arthropoda</taxon>
        <taxon>Hexapoda</taxon>
        <taxon>Insecta</taxon>
        <taxon>Pterygota</taxon>
        <taxon>Neoptera</taxon>
        <taxon>Endopterygota</taxon>
        <taxon>Lepidoptera</taxon>
        <taxon>Glossata</taxon>
        <taxon>Ditrysia</taxon>
        <taxon>Papilionoidea</taxon>
        <taxon>Pieridae</taxon>
        <taxon>Pierinae</taxon>
        <taxon>Pieris</taxon>
    </lineage>
</organism>
<comment type="caution">
    <text evidence="1">The sequence shown here is derived from an EMBL/GenBank/DDBJ whole genome shotgun (WGS) entry which is preliminary data.</text>
</comment>